<organism evidence="1 2">
    <name type="scientific">Thermotalea metallivorans</name>
    <dbReference type="NCBI Taxonomy" id="520762"/>
    <lineage>
        <taxon>Bacteria</taxon>
        <taxon>Bacillati</taxon>
        <taxon>Bacillota</taxon>
        <taxon>Clostridia</taxon>
        <taxon>Peptostreptococcales</taxon>
        <taxon>Thermotaleaceae</taxon>
        <taxon>Thermotalea</taxon>
    </lineage>
</organism>
<dbReference type="OrthoDB" id="1680616at2"/>
<name>A0A140LEM0_9FIRM</name>
<sequence length="152" mass="16922">MYVVYHDVGGTHSTVIAAAIHLNRLPMDILPSMKDILDVPLFDKLEKKDQGRLIYHGQDEYGNQIYTIHRQYVPQLITNAIGSVFDMVGRDRKEILFVDTSVAVNNLMRIGGGSSRRLGLVAFGRPLVAYGTLKAYPKIVAVVQKTKLKVAP</sequence>
<keyword evidence="2" id="KW-1185">Reference proteome</keyword>
<dbReference type="Pfam" id="PF11385">
    <property type="entry name" value="DUF3189"/>
    <property type="match status" value="1"/>
</dbReference>
<reference evidence="1 2" key="1">
    <citation type="submission" date="2015-12" db="EMBL/GenBank/DDBJ databases">
        <title>Draft genome sequence of the thermoanaerobe Thermotalea metallivorans, an isolate from the runoff channel of the Great Artesian Basin, Australia.</title>
        <authorList>
            <person name="Patel B.K."/>
        </authorList>
    </citation>
    <scope>NUCLEOTIDE SEQUENCE [LARGE SCALE GENOMIC DNA]</scope>
    <source>
        <strain evidence="1 2">B2-1</strain>
    </source>
</reference>
<evidence type="ECO:0000313" key="2">
    <source>
        <dbReference type="Proteomes" id="UP000070456"/>
    </source>
</evidence>
<protein>
    <recommendedName>
        <fullName evidence="3">DUF3189 domain-containing protein</fullName>
    </recommendedName>
</protein>
<gene>
    <name evidence="1" type="ORF">AN619_00250</name>
</gene>
<dbReference type="EMBL" id="LOEE01000002">
    <property type="protein sequence ID" value="KXG78995.1"/>
    <property type="molecule type" value="Genomic_DNA"/>
</dbReference>
<evidence type="ECO:0000313" key="1">
    <source>
        <dbReference type="EMBL" id="KXG78995.1"/>
    </source>
</evidence>
<accession>A0A140LEM0</accession>
<dbReference type="Proteomes" id="UP000070456">
    <property type="component" value="Unassembled WGS sequence"/>
</dbReference>
<proteinExistence type="predicted"/>
<evidence type="ECO:0008006" key="3">
    <source>
        <dbReference type="Google" id="ProtNLM"/>
    </source>
</evidence>
<dbReference type="InterPro" id="IPR021525">
    <property type="entry name" value="DUF3189"/>
</dbReference>
<dbReference type="STRING" id="520762.AN619_00250"/>
<dbReference type="AlphaFoldDB" id="A0A140LEM0"/>
<comment type="caution">
    <text evidence="1">The sequence shown here is derived from an EMBL/GenBank/DDBJ whole genome shotgun (WGS) entry which is preliminary data.</text>
</comment>